<sequence length="138" mass="16190">MSERERAEIKRVISSIFEAARNKDFEKLEELNSWDEGYTKFSDLPPFERLEGDSARHFDIVLFTNITDFSCLIEDLKIQTYGDCAVATCYLNYGGIFVNDYNFEAKRFTQRSRATFVLVKKRGKWVVVHEHLSQFVQN</sequence>
<accession>A0A2R6A6W1</accession>
<evidence type="ECO:0000313" key="2">
    <source>
        <dbReference type="EMBL" id="PSN82068.1"/>
    </source>
</evidence>
<proteinExistence type="predicted"/>
<evidence type="ECO:0000313" key="3">
    <source>
        <dbReference type="Proteomes" id="UP000240880"/>
    </source>
</evidence>
<dbReference type="SUPFAM" id="SSF54427">
    <property type="entry name" value="NTF2-like"/>
    <property type="match status" value="1"/>
</dbReference>
<organism evidence="2 3">
    <name type="scientific">Candidatus Marsarchaeota G1 archaeon OSP_D</name>
    <dbReference type="NCBI Taxonomy" id="1978155"/>
    <lineage>
        <taxon>Archaea</taxon>
        <taxon>Candidatus Marsarchaeota</taxon>
        <taxon>Candidatus Marsarchaeota group 1</taxon>
    </lineage>
</organism>
<comment type="caution">
    <text evidence="2">The sequence shown here is derived from an EMBL/GenBank/DDBJ whole genome shotgun (WGS) entry which is preliminary data.</text>
</comment>
<dbReference type="Pfam" id="PF13474">
    <property type="entry name" value="SnoaL_3"/>
    <property type="match status" value="1"/>
</dbReference>
<gene>
    <name evidence="2" type="ORF">B9Q01_09070</name>
</gene>
<evidence type="ECO:0000259" key="1">
    <source>
        <dbReference type="Pfam" id="PF13474"/>
    </source>
</evidence>
<dbReference type="InterPro" id="IPR037401">
    <property type="entry name" value="SnoaL-like"/>
</dbReference>
<reference evidence="2 3" key="1">
    <citation type="submission" date="2017-04" db="EMBL/GenBank/DDBJ databases">
        <title>Novel microbial lineages endemic to geothermal iron-oxide mats fill important gaps in the evolutionary history of Archaea.</title>
        <authorList>
            <person name="Jay Z.J."/>
            <person name="Beam J.P."/>
            <person name="Dlakic M."/>
            <person name="Rusch D.B."/>
            <person name="Kozubal M.A."/>
            <person name="Inskeep W.P."/>
        </authorList>
    </citation>
    <scope>NUCLEOTIDE SEQUENCE [LARGE SCALE GENOMIC DNA]</scope>
    <source>
        <strain evidence="2">OSP_D</strain>
    </source>
</reference>
<dbReference type="Proteomes" id="UP000240880">
    <property type="component" value="Unassembled WGS sequence"/>
</dbReference>
<feature type="domain" description="SnoaL-like" evidence="1">
    <location>
        <begin position="9"/>
        <end position="135"/>
    </location>
</feature>
<dbReference type="EMBL" id="NEXC01000103">
    <property type="protein sequence ID" value="PSN82068.1"/>
    <property type="molecule type" value="Genomic_DNA"/>
</dbReference>
<dbReference type="InterPro" id="IPR032710">
    <property type="entry name" value="NTF2-like_dom_sf"/>
</dbReference>
<dbReference type="AlphaFoldDB" id="A0A2R6A6W1"/>
<dbReference type="Gene3D" id="3.10.450.50">
    <property type="match status" value="1"/>
</dbReference>
<name>A0A2R6A6W1_9ARCH</name>
<protein>
    <recommendedName>
        <fullName evidence="1">SnoaL-like domain-containing protein</fullName>
    </recommendedName>
</protein>